<dbReference type="AlphaFoldDB" id="A0AAJ6B6E8"/>
<proteinExistence type="predicted"/>
<keyword evidence="4" id="KW-0653">Protein transport</keyword>
<evidence type="ECO:0000256" key="7">
    <source>
        <dbReference type="ARBA" id="ARBA00023136"/>
    </source>
</evidence>
<keyword evidence="3" id="KW-0812">Transmembrane</keyword>
<keyword evidence="7" id="KW-0472">Membrane</keyword>
<gene>
    <name evidence="9" type="ORF">P0Y48_05685</name>
</gene>
<evidence type="ECO:0000256" key="2">
    <source>
        <dbReference type="ARBA" id="ARBA00022448"/>
    </source>
</evidence>
<keyword evidence="2" id="KW-0813">Transport</keyword>
<dbReference type="EMBL" id="CP119321">
    <property type="protein sequence ID" value="WEK14691.1"/>
    <property type="molecule type" value="Genomic_DNA"/>
</dbReference>
<evidence type="ECO:0000256" key="6">
    <source>
        <dbReference type="ARBA" id="ARBA00023010"/>
    </source>
</evidence>
<dbReference type="InterPro" id="IPR003369">
    <property type="entry name" value="TatA/B/E"/>
</dbReference>
<evidence type="ECO:0000256" key="3">
    <source>
        <dbReference type="ARBA" id="ARBA00022692"/>
    </source>
</evidence>
<evidence type="ECO:0000256" key="1">
    <source>
        <dbReference type="ARBA" id="ARBA00004167"/>
    </source>
</evidence>
<evidence type="ECO:0000313" key="10">
    <source>
        <dbReference type="Proteomes" id="UP001213972"/>
    </source>
</evidence>
<feature type="compositionally biased region" description="Low complexity" evidence="8">
    <location>
        <begin position="106"/>
        <end position="115"/>
    </location>
</feature>
<dbReference type="Proteomes" id="UP001213972">
    <property type="component" value="Chromosome"/>
</dbReference>
<feature type="region of interest" description="Disordered" evidence="8">
    <location>
        <begin position="106"/>
        <end position="132"/>
    </location>
</feature>
<dbReference type="Gene3D" id="1.20.5.3310">
    <property type="match status" value="1"/>
</dbReference>
<dbReference type="Pfam" id="PF02416">
    <property type="entry name" value="TatA_B_E"/>
    <property type="match status" value="1"/>
</dbReference>
<accession>A0AAJ6B6E8</accession>
<keyword evidence="6" id="KW-0811">Translocation</keyword>
<organism evidence="9 10">
    <name type="scientific">Candidatus Microbacterium phytovorans</name>
    <dbReference type="NCBI Taxonomy" id="3121374"/>
    <lineage>
        <taxon>Bacteria</taxon>
        <taxon>Bacillati</taxon>
        <taxon>Actinomycetota</taxon>
        <taxon>Actinomycetes</taxon>
        <taxon>Micrococcales</taxon>
        <taxon>Microbacteriaceae</taxon>
        <taxon>Microbacterium</taxon>
    </lineage>
</organism>
<comment type="subcellular location">
    <subcellularLocation>
        <location evidence="1">Membrane</location>
        <topology evidence="1">Single-pass membrane protein</topology>
    </subcellularLocation>
</comment>
<evidence type="ECO:0000256" key="4">
    <source>
        <dbReference type="ARBA" id="ARBA00022927"/>
    </source>
</evidence>
<name>A0AAJ6B6E8_9MICO</name>
<sequence length="132" mass="14635">MFFGIDMEKIVIILVVAALLLGPEKLPHYAELLAKFTVRARDWLQGARSRVKDEMGEDFDDIEWRKLDPRQYDPRRIIRDALLDDTPPPARAAAIAPAIVAPVASAAEAGESPSAPRRRTADEPVPFDSEAT</sequence>
<evidence type="ECO:0000313" key="9">
    <source>
        <dbReference type="EMBL" id="WEK14691.1"/>
    </source>
</evidence>
<evidence type="ECO:0000256" key="8">
    <source>
        <dbReference type="SAM" id="MobiDB-lite"/>
    </source>
</evidence>
<protein>
    <submittedName>
        <fullName evidence="9">Twin-arginine translocase TatA/TatE family subunit</fullName>
    </submittedName>
</protein>
<reference evidence="9" key="1">
    <citation type="submission" date="2023-03" db="EMBL/GenBank/DDBJ databases">
        <title>Andean soil-derived lignocellulolytic bacterial consortium as a source of novel taxa and putative plastic-active enzymes.</title>
        <authorList>
            <person name="Diaz-Garcia L."/>
            <person name="Chuvochina M."/>
            <person name="Feuerriegel G."/>
            <person name="Bunk B."/>
            <person name="Sproer C."/>
            <person name="Streit W.R."/>
            <person name="Rodriguez L.M."/>
            <person name="Overmann J."/>
            <person name="Jimenez D.J."/>
        </authorList>
    </citation>
    <scope>NUCLEOTIDE SEQUENCE</scope>
    <source>
        <strain evidence="9">MAG 4610</strain>
    </source>
</reference>
<keyword evidence="5" id="KW-1133">Transmembrane helix</keyword>
<evidence type="ECO:0000256" key="5">
    <source>
        <dbReference type="ARBA" id="ARBA00022989"/>
    </source>
</evidence>